<dbReference type="SUPFAM" id="SSF52058">
    <property type="entry name" value="L domain-like"/>
    <property type="match status" value="1"/>
</dbReference>
<sequence length="510" mass="58527">MFPGVTPPFAKFSWPATEVKEDTFMNVDLNEGVPALSLPTEIACIVFKMARIPPPSFDTLVASEKESQRMEINISQVCHLWRSMALTYPDLWSTFAHDDLWSSQISTDCLSMYLERSCGHLIDLHFRLGDNKREDWLDTVELLVAHASRWRRVSLHISRAWPADYLRARIECISVPNLELFEIVTPQFKPEQLASGAFHRPRPYFKGGAPKLTSTRLDCLSFIVCSPLDWHTFSLVTLQIEDNCATEAPWTVLISILSTPSLKNLSLVGEIFHAPLPEELTRPATATNLVNFRCSDHVVILFFFQHIRSSSLELLIIKDLCLNHLPQTNFENTGHCSFPSVTTLILLNCFQDGSHLKRLVNSVRNVQRLTLVHCSVNIMDNLITGSDGRMLWPALETVILFRPTSNVVSIRRRDDTVRYLTMFQERSRVINKKCKLGLHEAQAYRWQQSNQKTWTKFLSLGYYLRAFNSDTDEGQVVPWPAKQNTPFDKTSEQHFSTMESFSHLAMHYEY</sequence>
<keyword evidence="2" id="KW-1185">Reference proteome</keyword>
<proteinExistence type="predicted"/>
<reference evidence="1" key="1">
    <citation type="submission" date="2020-11" db="EMBL/GenBank/DDBJ databases">
        <authorList>
            <consortium name="DOE Joint Genome Institute"/>
            <person name="Ahrendt S."/>
            <person name="Riley R."/>
            <person name="Andreopoulos W."/>
            <person name="Labutti K."/>
            <person name="Pangilinan J."/>
            <person name="Ruiz-Duenas F.J."/>
            <person name="Barrasa J.M."/>
            <person name="Sanchez-Garcia M."/>
            <person name="Camarero S."/>
            <person name="Miyauchi S."/>
            <person name="Serrano A."/>
            <person name="Linde D."/>
            <person name="Babiker R."/>
            <person name="Drula E."/>
            <person name="Ayuso-Fernandez I."/>
            <person name="Pacheco R."/>
            <person name="Padilla G."/>
            <person name="Ferreira P."/>
            <person name="Barriuso J."/>
            <person name="Kellner H."/>
            <person name="Castanera R."/>
            <person name="Alfaro M."/>
            <person name="Ramirez L."/>
            <person name="Pisabarro A.G."/>
            <person name="Kuo A."/>
            <person name="Tritt A."/>
            <person name="Lipzen A."/>
            <person name="He G."/>
            <person name="Yan M."/>
            <person name="Ng V."/>
            <person name="Cullen D."/>
            <person name="Martin F."/>
            <person name="Rosso M.-N."/>
            <person name="Henrissat B."/>
            <person name="Hibbett D."/>
            <person name="Martinez A.T."/>
            <person name="Grigoriev I.V."/>
        </authorList>
    </citation>
    <scope>NUCLEOTIDE SEQUENCE</scope>
    <source>
        <strain evidence="1">CIRM-BRFM 674</strain>
    </source>
</reference>
<accession>A0A9P6CW06</accession>
<dbReference type="Proteomes" id="UP000807469">
    <property type="component" value="Unassembled WGS sequence"/>
</dbReference>
<comment type="caution">
    <text evidence="1">The sequence shown here is derived from an EMBL/GenBank/DDBJ whole genome shotgun (WGS) entry which is preliminary data.</text>
</comment>
<dbReference type="OrthoDB" id="3023006at2759"/>
<dbReference type="EMBL" id="MU155180">
    <property type="protein sequence ID" value="KAF9481327.1"/>
    <property type="molecule type" value="Genomic_DNA"/>
</dbReference>
<protein>
    <recommendedName>
        <fullName evidence="3">F-box domain-containing protein</fullName>
    </recommendedName>
</protein>
<evidence type="ECO:0000313" key="2">
    <source>
        <dbReference type="Proteomes" id="UP000807469"/>
    </source>
</evidence>
<dbReference type="AlphaFoldDB" id="A0A9P6CW06"/>
<gene>
    <name evidence="1" type="ORF">BDN70DRAFT_876487</name>
</gene>
<name>A0A9P6CW06_9AGAR</name>
<organism evidence="1 2">
    <name type="scientific">Pholiota conissans</name>
    <dbReference type="NCBI Taxonomy" id="109636"/>
    <lineage>
        <taxon>Eukaryota</taxon>
        <taxon>Fungi</taxon>
        <taxon>Dikarya</taxon>
        <taxon>Basidiomycota</taxon>
        <taxon>Agaricomycotina</taxon>
        <taxon>Agaricomycetes</taxon>
        <taxon>Agaricomycetidae</taxon>
        <taxon>Agaricales</taxon>
        <taxon>Agaricineae</taxon>
        <taxon>Strophariaceae</taxon>
        <taxon>Pholiota</taxon>
    </lineage>
</organism>
<evidence type="ECO:0000313" key="1">
    <source>
        <dbReference type="EMBL" id="KAF9481327.1"/>
    </source>
</evidence>
<evidence type="ECO:0008006" key="3">
    <source>
        <dbReference type="Google" id="ProtNLM"/>
    </source>
</evidence>